<keyword evidence="1" id="KW-1133">Transmembrane helix</keyword>
<dbReference type="Proteomes" id="UP000474676">
    <property type="component" value="Unassembled WGS sequence"/>
</dbReference>
<gene>
    <name evidence="2" type="ORF">FYJ64_07590</name>
</gene>
<feature type="transmembrane region" description="Helical" evidence="1">
    <location>
        <begin position="21"/>
        <end position="46"/>
    </location>
</feature>
<dbReference type="AlphaFoldDB" id="A0A6L5Y655"/>
<keyword evidence="3" id="KW-1185">Reference proteome</keyword>
<accession>A0A6L5Y655</accession>
<reference evidence="2 3" key="1">
    <citation type="submission" date="2019-08" db="EMBL/GenBank/DDBJ databases">
        <title>In-depth cultivation of the pig gut microbiome towards novel bacterial diversity and tailored functional studies.</title>
        <authorList>
            <person name="Wylensek D."/>
            <person name="Hitch T.C.A."/>
            <person name="Clavel T."/>
        </authorList>
    </citation>
    <scope>NUCLEOTIDE SEQUENCE [LARGE SCALE GENOMIC DNA]</scope>
    <source>
        <strain evidence="2 3">WCA-MUC-591-APC-3H</strain>
    </source>
</reference>
<keyword evidence="1" id="KW-0472">Membrane</keyword>
<comment type="caution">
    <text evidence="2">The sequence shown here is derived from an EMBL/GenBank/DDBJ whole genome shotgun (WGS) entry which is preliminary data.</text>
</comment>
<evidence type="ECO:0000313" key="2">
    <source>
        <dbReference type="EMBL" id="MST52170.1"/>
    </source>
</evidence>
<keyword evidence="1" id="KW-0812">Transmembrane</keyword>
<evidence type="ECO:0000313" key="3">
    <source>
        <dbReference type="Proteomes" id="UP000474676"/>
    </source>
</evidence>
<evidence type="ECO:0000256" key="1">
    <source>
        <dbReference type="SAM" id="Phobius"/>
    </source>
</evidence>
<proteinExistence type="predicted"/>
<dbReference type="EMBL" id="VUMZ01000006">
    <property type="protein sequence ID" value="MST52170.1"/>
    <property type="molecule type" value="Genomic_DNA"/>
</dbReference>
<sequence length="265" mass="29388">MHRKCVGSREIRHINNRRGSYLVEAAVVIPFFIIAVMLLIGIMPVISTCERITFDVCEEMRLEMAKSAVRSSRAALPLSVQARVPAEESKVTSFRVTGFRYRFEEDGTGDRIELKFRAVFHEKTPVGAFGRIRFDGRIEGRTFTGAYYRGGGRGGGIVCIFPKAGRCYHSRACSFVKANCHQTFLSEEIRRRYRPCPNCRAGKASAGSPVFVFEDTGRAYHLAGCSAVSRYYIETDKNQAVEKGYTPCGKCGGVPRGVSQQKGGA</sequence>
<organism evidence="2 3">
    <name type="scientific">Hornefia butyriciproducens</name>
    <dbReference type="NCBI Taxonomy" id="2652293"/>
    <lineage>
        <taxon>Bacteria</taxon>
        <taxon>Bacillati</taxon>
        <taxon>Bacillota</taxon>
        <taxon>Clostridia</taxon>
        <taxon>Peptostreptococcales</taxon>
        <taxon>Anaerovoracaceae</taxon>
        <taxon>Hornefia</taxon>
    </lineage>
</organism>
<dbReference type="GeneID" id="303115186"/>
<name>A0A6L5Y655_9FIRM</name>
<dbReference type="RefSeq" id="WP_154574587.1">
    <property type="nucleotide sequence ID" value="NZ_VUMZ01000006.1"/>
</dbReference>
<protein>
    <submittedName>
        <fullName evidence="2">Uncharacterized protein</fullName>
    </submittedName>
</protein>